<feature type="compositionally biased region" description="Low complexity" evidence="1">
    <location>
        <begin position="11"/>
        <end position="22"/>
    </location>
</feature>
<feature type="region of interest" description="Disordered" evidence="1">
    <location>
        <begin position="1"/>
        <end position="47"/>
    </location>
</feature>
<feature type="compositionally biased region" description="Polar residues" evidence="1">
    <location>
        <begin position="589"/>
        <end position="605"/>
    </location>
</feature>
<accession>A0A439D6X8</accession>
<name>A0A439D6X8_9PEZI</name>
<feature type="compositionally biased region" description="Basic and acidic residues" evidence="1">
    <location>
        <begin position="61"/>
        <end position="84"/>
    </location>
</feature>
<comment type="caution">
    <text evidence="2">The sequence shown here is derived from an EMBL/GenBank/DDBJ whole genome shotgun (WGS) entry which is preliminary data.</text>
</comment>
<proteinExistence type="predicted"/>
<feature type="compositionally biased region" description="Polar residues" evidence="1">
    <location>
        <begin position="493"/>
        <end position="502"/>
    </location>
</feature>
<evidence type="ECO:0000313" key="2">
    <source>
        <dbReference type="EMBL" id="RWA10150.1"/>
    </source>
</evidence>
<dbReference type="STRING" id="363999.A0A439D6X8"/>
<evidence type="ECO:0000256" key="1">
    <source>
        <dbReference type="SAM" id="MobiDB-lite"/>
    </source>
</evidence>
<feature type="region of interest" description="Disordered" evidence="1">
    <location>
        <begin position="165"/>
        <end position="212"/>
    </location>
</feature>
<feature type="compositionally biased region" description="Low complexity" evidence="1">
    <location>
        <begin position="538"/>
        <end position="554"/>
    </location>
</feature>
<feature type="region of interest" description="Disordered" evidence="1">
    <location>
        <begin position="61"/>
        <end position="139"/>
    </location>
</feature>
<feature type="compositionally biased region" description="Low complexity" evidence="1">
    <location>
        <begin position="104"/>
        <end position="118"/>
    </location>
</feature>
<sequence length="700" mass="76543">MSESTNSNPNTTAGAAATSITADESPAAQKTSAVKDKSCPYCGQAFTSSSLGRHLDLYIKEKNRKPPDGIHDVDAIRKVRESITRRQPRGSHARRDRDRDRDTSNPGTPGSSSRRSPNLGPAPASVPDAITRPPAIPKDGHFVVDAQSRRYPFQTSWEATGVINEIPPATDNHGSGSGGNWESFRARASPGRETSGRPQNSQRAPSRVAQKMQLDTKQRLADAVDTARAAELALRELLSSMRAAKQHIDMNSLPFDFEPLALDFPALTLQCLQAPPTLFSSTPHPTSTSWSIQPPGQKQYEALQMYFRDEFHKWRVHCATATTNSTEDLTYPPSETKFPQDIRESIKRAQKTAALLEKQIQEHLQSTYHVWEQLPPQRRSELWGLELARSVGRRQKELTKLKDAQFAVKQENANLKIQLEHLNQLQQPREFRIVPPATIPIEETYMNFLLGLSTSGVKGVGVTVEERHVDLNTMVSRAIDRWKSVIVSTRSTGLDGQKSLNQATPTATPTGTTPVALPPPHQHGAGTHPHAQRPLVVPSALPTGPSAATAAPSAADEDNSDQDADADMDEGDGFTPIALPITKAPAQMQPQLEVQQTRGQNQRGANSADAGFTRFASNGNNGMNRGLGARRTASNAHTASPMTAQRPPQQGQVNSDEYTNSTNQGVVCGDPMYSESSISLSHRHHLLLTPQYLCLIKHLN</sequence>
<feature type="compositionally biased region" description="Basic and acidic residues" evidence="1">
    <location>
        <begin position="93"/>
        <end position="103"/>
    </location>
</feature>
<dbReference type="AlphaFoldDB" id="A0A439D6X8"/>
<feature type="compositionally biased region" description="Low complexity" evidence="1">
    <location>
        <begin position="503"/>
        <end position="515"/>
    </location>
</feature>
<feature type="compositionally biased region" description="Acidic residues" evidence="1">
    <location>
        <begin position="555"/>
        <end position="572"/>
    </location>
</feature>
<feature type="region of interest" description="Disordered" evidence="1">
    <location>
        <begin position="493"/>
        <end position="577"/>
    </location>
</feature>
<organism evidence="2 3">
    <name type="scientific">Xylaria grammica</name>
    <dbReference type="NCBI Taxonomy" id="363999"/>
    <lineage>
        <taxon>Eukaryota</taxon>
        <taxon>Fungi</taxon>
        <taxon>Dikarya</taxon>
        <taxon>Ascomycota</taxon>
        <taxon>Pezizomycotina</taxon>
        <taxon>Sordariomycetes</taxon>
        <taxon>Xylariomycetidae</taxon>
        <taxon>Xylariales</taxon>
        <taxon>Xylariaceae</taxon>
        <taxon>Xylaria</taxon>
    </lineage>
</organism>
<gene>
    <name evidence="2" type="ORF">EKO27_g4954</name>
</gene>
<feature type="compositionally biased region" description="Polar residues" evidence="1">
    <location>
        <begin position="1"/>
        <end position="10"/>
    </location>
</feature>
<keyword evidence="3" id="KW-1185">Reference proteome</keyword>
<protein>
    <submittedName>
        <fullName evidence="2">Uncharacterized protein</fullName>
    </submittedName>
</protein>
<feature type="region of interest" description="Disordered" evidence="1">
    <location>
        <begin position="589"/>
        <end position="663"/>
    </location>
</feature>
<reference evidence="2 3" key="1">
    <citation type="submission" date="2018-12" db="EMBL/GenBank/DDBJ databases">
        <title>Draft genome sequence of Xylaria grammica IHI A82.</title>
        <authorList>
            <person name="Buettner E."/>
            <person name="Kellner H."/>
        </authorList>
    </citation>
    <scope>NUCLEOTIDE SEQUENCE [LARGE SCALE GENOMIC DNA]</scope>
    <source>
        <strain evidence="2 3">IHI A82</strain>
    </source>
</reference>
<feature type="compositionally biased region" description="Polar residues" evidence="1">
    <location>
        <begin position="632"/>
        <end position="663"/>
    </location>
</feature>
<dbReference type="EMBL" id="RYZI01000125">
    <property type="protein sequence ID" value="RWA10150.1"/>
    <property type="molecule type" value="Genomic_DNA"/>
</dbReference>
<dbReference type="Proteomes" id="UP000286045">
    <property type="component" value="Unassembled WGS sequence"/>
</dbReference>
<evidence type="ECO:0000313" key="3">
    <source>
        <dbReference type="Proteomes" id="UP000286045"/>
    </source>
</evidence>